<gene>
    <name evidence="2" type="ordered locus">MICA_1725</name>
</gene>
<dbReference type="OrthoDB" id="9824146at2"/>
<dbReference type="RefSeq" id="WP_014103261.1">
    <property type="nucleotide sequence ID" value="NC_016026.1"/>
</dbReference>
<dbReference type="STRING" id="856793.MICA_1725"/>
<evidence type="ECO:0000256" key="1">
    <source>
        <dbReference type="SAM" id="Coils"/>
    </source>
</evidence>
<dbReference type="HOGENOM" id="CLU_1667353_0_0_5"/>
<evidence type="ECO:0000313" key="2">
    <source>
        <dbReference type="EMBL" id="AEP10038.1"/>
    </source>
</evidence>
<evidence type="ECO:0008006" key="4">
    <source>
        <dbReference type="Google" id="ProtNLM"/>
    </source>
</evidence>
<dbReference type="EMBL" id="CP002382">
    <property type="protein sequence ID" value="AEP10038.1"/>
    <property type="molecule type" value="Genomic_DNA"/>
</dbReference>
<name>G2KRT0_MICAA</name>
<evidence type="ECO:0000313" key="3">
    <source>
        <dbReference type="Proteomes" id="UP000009286"/>
    </source>
</evidence>
<proteinExistence type="predicted"/>
<dbReference type="KEGG" id="mai:MICA_1725"/>
<dbReference type="Proteomes" id="UP000009286">
    <property type="component" value="Chromosome"/>
</dbReference>
<accession>G2KRT0</accession>
<protein>
    <recommendedName>
        <fullName evidence="4">Flagellar basal-body protein FlbY</fullName>
    </recommendedName>
</protein>
<dbReference type="AlphaFoldDB" id="G2KRT0"/>
<feature type="coiled-coil region" evidence="1">
    <location>
        <begin position="101"/>
        <end position="128"/>
    </location>
</feature>
<keyword evidence="1" id="KW-0175">Coiled coil</keyword>
<keyword evidence="3" id="KW-1185">Reference proteome</keyword>
<sequence length="158" mass="18014">MSTQSKNFEPAITLPADPARAMQEMMETIDSLRAVYVEENEALNAARTRDFMALQPRKLETTRAYHDGISQMIARKNDFLNVHPDLKSLFRQKQEAFTVVAEENMEALDRMRRSVNRLNERIMAAARKSMERDGVNYGAHGKMKGYQSTAPMTLNESA</sequence>
<organism evidence="2 3">
    <name type="scientific">Micavibrio aeruginosavorus (strain ARL-13)</name>
    <dbReference type="NCBI Taxonomy" id="856793"/>
    <lineage>
        <taxon>Bacteria</taxon>
        <taxon>Pseudomonadati</taxon>
        <taxon>Bdellovibrionota</taxon>
        <taxon>Bdellovibrionia</taxon>
        <taxon>Bdellovibrionales</taxon>
        <taxon>Pseudobdellovibrionaceae</taxon>
        <taxon>Micavibrio</taxon>
    </lineage>
</organism>
<reference evidence="2 3" key="1">
    <citation type="journal article" date="2011" name="BMC Genomics">
        <title>Genomic insights into an obligate epibiotic bacterial predator: Micavibrio aeruginosavorus ARL-13.</title>
        <authorList>
            <person name="Wang Z."/>
            <person name="Kadouri D."/>
            <person name="Wu M."/>
        </authorList>
    </citation>
    <scope>NUCLEOTIDE SEQUENCE [LARGE SCALE GENOMIC DNA]</scope>
    <source>
        <strain evidence="2 3">ARL-13</strain>
    </source>
</reference>